<proteinExistence type="predicted"/>
<feature type="compositionally biased region" description="Polar residues" evidence="1">
    <location>
        <begin position="1"/>
        <end position="18"/>
    </location>
</feature>
<name>A0A6A6HIJ6_VIRVR</name>
<evidence type="ECO:0000313" key="3">
    <source>
        <dbReference type="Proteomes" id="UP000800092"/>
    </source>
</evidence>
<feature type="compositionally biased region" description="Polar residues" evidence="1">
    <location>
        <begin position="45"/>
        <end position="55"/>
    </location>
</feature>
<gene>
    <name evidence="2" type="ORF">EV356DRAFT_508535</name>
</gene>
<evidence type="ECO:0000313" key="2">
    <source>
        <dbReference type="EMBL" id="KAF2237965.1"/>
    </source>
</evidence>
<sequence>MATQSGRAEEMQGQQESDLSAIGSPLTEAPSTIESGGGQNDAADTGSNAPDTQSGGKSGRGFWSRLRRLGKKQPIQAWVEIEVTSESKHVSEMQGEDKGPFVSCACYAAGASNPNPNQTSTEGSGGLPTTKSAFLTKQPEEASVSALKLNEAFLDQLNKTRAVLQKIAEIQDQLGLSDSPHRLSLTEFANRVANRGQACLDRVRRDARGTRFEPGMGAKIATVEMMDEIDSALTWINNPQREIQQKLGELELESGWRGRPTRGYINEVFQDVEGLRQQVRGTYE</sequence>
<evidence type="ECO:0000256" key="1">
    <source>
        <dbReference type="SAM" id="MobiDB-lite"/>
    </source>
</evidence>
<feature type="region of interest" description="Disordered" evidence="1">
    <location>
        <begin position="1"/>
        <end position="62"/>
    </location>
</feature>
<reference evidence="2" key="1">
    <citation type="journal article" date="2020" name="Stud. Mycol.">
        <title>101 Dothideomycetes genomes: a test case for predicting lifestyles and emergence of pathogens.</title>
        <authorList>
            <person name="Haridas S."/>
            <person name="Albert R."/>
            <person name="Binder M."/>
            <person name="Bloem J."/>
            <person name="Labutti K."/>
            <person name="Salamov A."/>
            <person name="Andreopoulos B."/>
            <person name="Baker S."/>
            <person name="Barry K."/>
            <person name="Bills G."/>
            <person name="Bluhm B."/>
            <person name="Cannon C."/>
            <person name="Castanera R."/>
            <person name="Culley D."/>
            <person name="Daum C."/>
            <person name="Ezra D."/>
            <person name="Gonzalez J."/>
            <person name="Henrissat B."/>
            <person name="Kuo A."/>
            <person name="Liang C."/>
            <person name="Lipzen A."/>
            <person name="Lutzoni F."/>
            <person name="Magnuson J."/>
            <person name="Mondo S."/>
            <person name="Nolan M."/>
            <person name="Ohm R."/>
            <person name="Pangilinan J."/>
            <person name="Park H.-J."/>
            <person name="Ramirez L."/>
            <person name="Alfaro M."/>
            <person name="Sun H."/>
            <person name="Tritt A."/>
            <person name="Yoshinaga Y."/>
            <person name="Zwiers L.-H."/>
            <person name="Turgeon B."/>
            <person name="Goodwin S."/>
            <person name="Spatafora J."/>
            <person name="Crous P."/>
            <person name="Grigoriev I."/>
        </authorList>
    </citation>
    <scope>NUCLEOTIDE SEQUENCE</scope>
    <source>
        <strain evidence="2">Tuck. ex Michener</strain>
    </source>
</reference>
<protein>
    <submittedName>
        <fullName evidence="2">Uncharacterized protein</fullName>
    </submittedName>
</protein>
<dbReference type="EMBL" id="ML991777">
    <property type="protein sequence ID" value="KAF2237965.1"/>
    <property type="molecule type" value="Genomic_DNA"/>
</dbReference>
<organism evidence="2 3">
    <name type="scientific">Viridothelium virens</name>
    <name type="common">Speckled blister lichen</name>
    <name type="synonym">Trypethelium virens</name>
    <dbReference type="NCBI Taxonomy" id="1048519"/>
    <lineage>
        <taxon>Eukaryota</taxon>
        <taxon>Fungi</taxon>
        <taxon>Dikarya</taxon>
        <taxon>Ascomycota</taxon>
        <taxon>Pezizomycotina</taxon>
        <taxon>Dothideomycetes</taxon>
        <taxon>Dothideomycetes incertae sedis</taxon>
        <taxon>Trypetheliales</taxon>
        <taxon>Trypetheliaceae</taxon>
        <taxon>Viridothelium</taxon>
    </lineage>
</organism>
<keyword evidence="3" id="KW-1185">Reference proteome</keyword>
<accession>A0A6A6HIJ6</accession>
<dbReference type="Proteomes" id="UP000800092">
    <property type="component" value="Unassembled WGS sequence"/>
</dbReference>
<dbReference type="AlphaFoldDB" id="A0A6A6HIJ6"/>